<reference evidence="4" key="2">
    <citation type="submission" date="2012-11" db="EMBL/GenBank/DDBJ databases">
        <authorList>
            <person name="Kuo A."/>
            <person name="Curtis B.A."/>
            <person name="Tanifuji G."/>
            <person name="Burki F."/>
            <person name="Gruber A."/>
            <person name="Irimia M."/>
            <person name="Maruyama S."/>
            <person name="Arias M.C."/>
            <person name="Ball S.G."/>
            <person name="Gile G.H."/>
            <person name="Hirakawa Y."/>
            <person name="Hopkins J.F."/>
            <person name="Rensing S.A."/>
            <person name="Schmutz J."/>
            <person name="Symeonidi A."/>
            <person name="Elias M."/>
            <person name="Eveleigh R.J."/>
            <person name="Herman E.K."/>
            <person name="Klute M.J."/>
            <person name="Nakayama T."/>
            <person name="Obornik M."/>
            <person name="Reyes-Prieto A."/>
            <person name="Armbrust E.V."/>
            <person name="Aves S.J."/>
            <person name="Beiko R.G."/>
            <person name="Coutinho P."/>
            <person name="Dacks J.B."/>
            <person name="Durnford D.G."/>
            <person name="Fast N.M."/>
            <person name="Green B.R."/>
            <person name="Grisdale C."/>
            <person name="Hempe F."/>
            <person name="Henrissat B."/>
            <person name="Hoppner M.P."/>
            <person name="Ishida K.-I."/>
            <person name="Kim E."/>
            <person name="Koreny L."/>
            <person name="Kroth P.G."/>
            <person name="Liu Y."/>
            <person name="Malik S.-B."/>
            <person name="Maier U.G."/>
            <person name="McRose D."/>
            <person name="Mock T."/>
            <person name="Neilson J.A."/>
            <person name="Onodera N.T."/>
            <person name="Poole A.M."/>
            <person name="Pritham E.J."/>
            <person name="Richards T.A."/>
            <person name="Rocap G."/>
            <person name="Roy S.W."/>
            <person name="Sarai C."/>
            <person name="Schaack S."/>
            <person name="Shirato S."/>
            <person name="Slamovits C.H."/>
            <person name="Spencer D.F."/>
            <person name="Suzuki S."/>
            <person name="Worden A.Z."/>
            <person name="Zauner S."/>
            <person name="Barry K."/>
            <person name="Bell C."/>
            <person name="Bharti A.K."/>
            <person name="Crow J.A."/>
            <person name="Grimwood J."/>
            <person name="Kramer R."/>
            <person name="Lindquist E."/>
            <person name="Lucas S."/>
            <person name="Salamov A."/>
            <person name="McFadden G.I."/>
            <person name="Lane C.E."/>
            <person name="Keeling P.J."/>
            <person name="Gray M.W."/>
            <person name="Grigoriev I.V."/>
            <person name="Archibald J.M."/>
        </authorList>
    </citation>
    <scope>NUCLEOTIDE SEQUENCE</scope>
    <source>
        <strain evidence="4">CCMP2712</strain>
    </source>
</reference>
<dbReference type="PaxDb" id="55529-EKX45690"/>
<dbReference type="Proteomes" id="UP000011087">
    <property type="component" value="Unassembled WGS sequence"/>
</dbReference>
<dbReference type="EnsemblProtists" id="EKX45690">
    <property type="protein sequence ID" value="EKX45690"/>
    <property type="gene ID" value="GUITHDRAFT_108565"/>
</dbReference>
<dbReference type="KEGG" id="gtt:GUITHDRAFT_108565"/>
<gene>
    <name evidence="2" type="ORF">GUITHDRAFT_108565</name>
</gene>
<proteinExistence type="predicted"/>
<accession>L1JC74</accession>
<evidence type="ECO:0000313" key="2">
    <source>
        <dbReference type="EMBL" id="EKX45690.1"/>
    </source>
</evidence>
<dbReference type="AlphaFoldDB" id="L1JC74"/>
<keyword evidence="4" id="KW-1185">Reference proteome</keyword>
<dbReference type="GeneID" id="17302224"/>
<dbReference type="EMBL" id="JH992998">
    <property type="protein sequence ID" value="EKX45690.1"/>
    <property type="molecule type" value="Genomic_DNA"/>
</dbReference>
<reference evidence="3" key="3">
    <citation type="submission" date="2015-06" db="UniProtKB">
        <authorList>
            <consortium name="EnsemblProtists"/>
        </authorList>
    </citation>
    <scope>IDENTIFICATION</scope>
</reference>
<evidence type="ECO:0000313" key="4">
    <source>
        <dbReference type="Proteomes" id="UP000011087"/>
    </source>
</evidence>
<dbReference type="HOGENOM" id="CLU_1201799_0_0_1"/>
<feature type="coiled-coil region" evidence="1">
    <location>
        <begin position="50"/>
        <end position="91"/>
    </location>
</feature>
<keyword evidence="1" id="KW-0175">Coiled coil</keyword>
<protein>
    <submittedName>
        <fullName evidence="2 3">Uncharacterized protein</fullName>
    </submittedName>
</protein>
<sequence length="231" mass="26723">MREHCESHAEIEKLLRQERDRAIADCESLTNALDELWTEHSRCGDFSTRVRDAEDKQREYQEIITRLRQHIVQVESERDEARRSYADVSKNLEVLKMAENEMRTSHIFDQEMQAKYAVLLEMHRGCERTIAELRNEVQLMKSSCGVGIYVAHTNIDSRVRVSKVHPGGAAWYACHKGGLDHDFLEGVQDSICTLKVIKCGELLGFQRLHGWRTWHRELFSDATNQNALATP</sequence>
<reference evidence="2 4" key="1">
    <citation type="journal article" date="2012" name="Nature">
        <title>Algal genomes reveal evolutionary mosaicism and the fate of nucleomorphs.</title>
        <authorList>
            <consortium name="DOE Joint Genome Institute"/>
            <person name="Curtis B.A."/>
            <person name="Tanifuji G."/>
            <person name="Burki F."/>
            <person name="Gruber A."/>
            <person name="Irimia M."/>
            <person name="Maruyama S."/>
            <person name="Arias M.C."/>
            <person name="Ball S.G."/>
            <person name="Gile G.H."/>
            <person name="Hirakawa Y."/>
            <person name="Hopkins J.F."/>
            <person name="Kuo A."/>
            <person name="Rensing S.A."/>
            <person name="Schmutz J."/>
            <person name="Symeonidi A."/>
            <person name="Elias M."/>
            <person name="Eveleigh R.J."/>
            <person name="Herman E.K."/>
            <person name="Klute M.J."/>
            <person name="Nakayama T."/>
            <person name="Obornik M."/>
            <person name="Reyes-Prieto A."/>
            <person name="Armbrust E.V."/>
            <person name="Aves S.J."/>
            <person name="Beiko R.G."/>
            <person name="Coutinho P."/>
            <person name="Dacks J.B."/>
            <person name="Durnford D.G."/>
            <person name="Fast N.M."/>
            <person name="Green B.R."/>
            <person name="Grisdale C.J."/>
            <person name="Hempel F."/>
            <person name="Henrissat B."/>
            <person name="Hoppner M.P."/>
            <person name="Ishida K."/>
            <person name="Kim E."/>
            <person name="Koreny L."/>
            <person name="Kroth P.G."/>
            <person name="Liu Y."/>
            <person name="Malik S.B."/>
            <person name="Maier U.G."/>
            <person name="McRose D."/>
            <person name="Mock T."/>
            <person name="Neilson J.A."/>
            <person name="Onodera N.T."/>
            <person name="Poole A.M."/>
            <person name="Pritham E.J."/>
            <person name="Richards T.A."/>
            <person name="Rocap G."/>
            <person name="Roy S.W."/>
            <person name="Sarai C."/>
            <person name="Schaack S."/>
            <person name="Shirato S."/>
            <person name="Slamovits C.H."/>
            <person name="Spencer D.F."/>
            <person name="Suzuki S."/>
            <person name="Worden A.Z."/>
            <person name="Zauner S."/>
            <person name="Barry K."/>
            <person name="Bell C."/>
            <person name="Bharti A.K."/>
            <person name="Crow J.A."/>
            <person name="Grimwood J."/>
            <person name="Kramer R."/>
            <person name="Lindquist E."/>
            <person name="Lucas S."/>
            <person name="Salamov A."/>
            <person name="McFadden G.I."/>
            <person name="Lane C.E."/>
            <person name="Keeling P.J."/>
            <person name="Gray M.W."/>
            <person name="Grigoriev I.V."/>
            <person name="Archibald J.M."/>
        </authorList>
    </citation>
    <scope>NUCLEOTIDE SEQUENCE</scope>
    <source>
        <strain evidence="2 4">CCMP2712</strain>
    </source>
</reference>
<evidence type="ECO:0000313" key="3">
    <source>
        <dbReference type="EnsemblProtists" id="EKX45690"/>
    </source>
</evidence>
<evidence type="ECO:0000256" key="1">
    <source>
        <dbReference type="SAM" id="Coils"/>
    </source>
</evidence>
<dbReference type="RefSeq" id="XP_005832670.1">
    <property type="nucleotide sequence ID" value="XM_005832613.1"/>
</dbReference>
<name>L1JC74_GUITC</name>
<organism evidence="2">
    <name type="scientific">Guillardia theta (strain CCMP2712)</name>
    <name type="common">Cryptophyte</name>
    <dbReference type="NCBI Taxonomy" id="905079"/>
    <lineage>
        <taxon>Eukaryota</taxon>
        <taxon>Cryptophyceae</taxon>
        <taxon>Pyrenomonadales</taxon>
        <taxon>Geminigeraceae</taxon>
        <taxon>Guillardia</taxon>
    </lineage>
</organism>